<accession>A0A1M6FKT4</accession>
<dbReference type="GO" id="GO:0006552">
    <property type="term" value="P:L-leucine catabolic process"/>
    <property type="evidence" value="ECO:0007669"/>
    <property type="project" value="TreeGrafter"/>
</dbReference>
<dbReference type="OrthoDB" id="9784013at2"/>
<dbReference type="Pfam" id="PF00682">
    <property type="entry name" value="HMGL-like"/>
    <property type="match status" value="1"/>
</dbReference>
<sequence length="303" mass="31961">MNRFTLGEAAPSRVVIREVGPRDGFQAEDVIIPTDMKLKVIGDLARAGITHIQAVSFVHPKRVPQMADAEQLMESLEKQPGVVYSGLALNPAGVKRAAASRVDAVEISISASDSHSRKNTGMGRDEAMAQAGDMISLARDAGLDVIAGVQCAFGCVYQGSIPEKQVLDMVEAFLVHSPQALCIADTTGMAGPLEVGGLMSRIASMAGDLPVFLHLHDTRGLGLVNMTAAIMSGIHHFDASLGGMGGCPFVPGAAGNIPTEEALYLMERLGIATGTAVDQVAACTRALEIFLRRILPGRIHRLK</sequence>
<evidence type="ECO:0000256" key="2">
    <source>
        <dbReference type="ARBA" id="ARBA00022723"/>
    </source>
</evidence>
<protein>
    <submittedName>
        <fullName evidence="5">Hydroxymethylglutaryl-CoA lyase</fullName>
    </submittedName>
</protein>
<dbReference type="InterPro" id="IPR043594">
    <property type="entry name" value="HMGL"/>
</dbReference>
<evidence type="ECO:0000313" key="6">
    <source>
        <dbReference type="Proteomes" id="UP000183994"/>
    </source>
</evidence>
<dbReference type="Gene3D" id="3.20.20.70">
    <property type="entry name" value="Aldolase class I"/>
    <property type="match status" value="1"/>
</dbReference>
<dbReference type="SUPFAM" id="SSF51569">
    <property type="entry name" value="Aldolase"/>
    <property type="match status" value="1"/>
</dbReference>
<proteinExistence type="inferred from homology"/>
<dbReference type="AlphaFoldDB" id="A0A1M6FKT4"/>
<gene>
    <name evidence="5" type="ORF">SAMN02745216_00849</name>
</gene>
<evidence type="ECO:0000256" key="3">
    <source>
        <dbReference type="ARBA" id="ARBA00023239"/>
    </source>
</evidence>
<organism evidence="5 6">
    <name type="scientific">Desulfatibacillum alkenivorans DSM 16219</name>
    <dbReference type="NCBI Taxonomy" id="1121393"/>
    <lineage>
        <taxon>Bacteria</taxon>
        <taxon>Pseudomonadati</taxon>
        <taxon>Thermodesulfobacteriota</taxon>
        <taxon>Desulfobacteria</taxon>
        <taxon>Desulfobacterales</taxon>
        <taxon>Desulfatibacillaceae</taxon>
        <taxon>Desulfatibacillum</taxon>
    </lineage>
</organism>
<dbReference type="CDD" id="cd07938">
    <property type="entry name" value="DRE_TIM_HMGL"/>
    <property type="match status" value="1"/>
</dbReference>
<dbReference type="Proteomes" id="UP000183994">
    <property type="component" value="Unassembled WGS sequence"/>
</dbReference>
<dbReference type="InterPro" id="IPR000891">
    <property type="entry name" value="PYR_CT"/>
</dbReference>
<keyword evidence="6" id="KW-1185">Reference proteome</keyword>
<dbReference type="GO" id="GO:0046951">
    <property type="term" value="P:ketone body biosynthetic process"/>
    <property type="evidence" value="ECO:0007669"/>
    <property type="project" value="TreeGrafter"/>
</dbReference>
<keyword evidence="2" id="KW-0479">Metal-binding</keyword>
<dbReference type="PANTHER" id="PTHR42738">
    <property type="entry name" value="HYDROXYMETHYLGLUTARYL-COA LYASE"/>
    <property type="match status" value="1"/>
</dbReference>
<dbReference type="EMBL" id="FQZU01000003">
    <property type="protein sequence ID" value="SHI98295.1"/>
    <property type="molecule type" value="Genomic_DNA"/>
</dbReference>
<evidence type="ECO:0000313" key="5">
    <source>
        <dbReference type="EMBL" id="SHI98295.1"/>
    </source>
</evidence>
<dbReference type="PROSITE" id="PS50991">
    <property type="entry name" value="PYR_CT"/>
    <property type="match status" value="1"/>
</dbReference>
<comment type="similarity">
    <text evidence="1">Belongs to the HMG-CoA lyase family.</text>
</comment>
<reference evidence="6" key="1">
    <citation type="submission" date="2016-11" db="EMBL/GenBank/DDBJ databases">
        <authorList>
            <person name="Varghese N."/>
            <person name="Submissions S."/>
        </authorList>
    </citation>
    <scope>NUCLEOTIDE SEQUENCE [LARGE SCALE GENOMIC DNA]</scope>
    <source>
        <strain evidence="6">DSM 16219</strain>
    </source>
</reference>
<dbReference type="InterPro" id="IPR013785">
    <property type="entry name" value="Aldolase_TIM"/>
</dbReference>
<keyword evidence="3 5" id="KW-0456">Lyase</keyword>
<name>A0A1M6FKT4_9BACT</name>
<feature type="domain" description="Pyruvate carboxyltransferase" evidence="4">
    <location>
        <begin position="14"/>
        <end position="281"/>
    </location>
</feature>
<dbReference type="NCBIfam" id="NF004283">
    <property type="entry name" value="PRK05692.1"/>
    <property type="match status" value="1"/>
</dbReference>
<dbReference type="PANTHER" id="PTHR42738:SF7">
    <property type="entry name" value="HYDROXYMETHYLGLUTARYL-COA LYASE"/>
    <property type="match status" value="1"/>
</dbReference>
<dbReference type="GO" id="GO:0046872">
    <property type="term" value="F:metal ion binding"/>
    <property type="evidence" value="ECO:0007669"/>
    <property type="project" value="UniProtKB-KW"/>
</dbReference>
<dbReference type="RefSeq" id="WP_073473229.1">
    <property type="nucleotide sequence ID" value="NZ_FQZU01000003.1"/>
</dbReference>
<dbReference type="GO" id="GO:0004419">
    <property type="term" value="F:hydroxymethylglutaryl-CoA lyase activity"/>
    <property type="evidence" value="ECO:0007669"/>
    <property type="project" value="TreeGrafter"/>
</dbReference>
<evidence type="ECO:0000259" key="4">
    <source>
        <dbReference type="PROSITE" id="PS50991"/>
    </source>
</evidence>
<evidence type="ECO:0000256" key="1">
    <source>
        <dbReference type="ARBA" id="ARBA00009405"/>
    </source>
</evidence>
<dbReference type="STRING" id="1121393.SAMN02745216_00849"/>